<dbReference type="GeneTree" id="ENSGT00390000013344"/>
<name>A0A673YYB7_SALTR</name>
<dbReference type="InterPro" id="IPR056165">
    <property type="entry name" value="Beta-prop_ELP1_2nd"/>
</dbReference>
<dbReference type="InterPro" id="IPR056167">
    <property type="entry name" value="A-sol_ELP1"/>
</dbReference>
<dbReference type="FunCoup" id="A0A673YYB7">
    <property type="interactions" value="2554"/>
</dbReference>
<dbReference type="InterPro" id="IPR056169">
    <property type="entry name" value="HB_ELP1"/>
</dbReference>
<feature type="domain" description="ELP1 N-terminal second beta-propeller" evidence="8">
    <location>
        <begin position="595"/>
        <end position="652"/>
    </location>
</feature>
<keyword evidence="4" id="KW-0819">tRNA processing</keyword>
<keyword evidence="13" id="KW-1185">Reference proteome</keyword>
<dbReference type="Pfam" id="PF23936">
    <property type="entry name" value="HB_ELP1"/>
    <property type="match status" value="1"/>
</dbReference>
<dbReference type="GO" id="GO:0033588">
    <property type="term" value="C:elongator holoenzyme complex"/>
    <property type="evidence" value="ECO:0007669"/>
    <property type="project" value="InterPro"/>
</dbReference>
<dbReference type="GO" id="GO:0005829">
    <property type="term" value="C:cytosol"/>
    <property type="evidence" value="ECO:0007669"/>
    <property type="project" value="TreeGrafter"/>
</dbReference>
<comment type="function">
    <text evidence="5">Component of the elongator complex which is required for multiple tRNA modifications, including mcm5U (5-methoxycarbonylmethyl uridine), mcm5s2U (5-methoxycarbonylmethyl-2-thiouridine), and ncm5U (5-carbamoylmethyl uridine). The elongator complex catalyzes formation of carboxymethyluridine in the wobble base at position 34 in tRNAs.</text>
</comment>
<reference evidence="12" key="2">
    <citation type="submission" date="2025-09" db="UniProtKB">
        <authorList>
            <consortium name="Ensembl"/>
        </authorList>
    </citation>
    <scope>IDENTIFICATION</scope>
</reference>
<dbReference type="Pfam" id="PF23797">
    <property type="entry name" value="Beta-prop_ELP1_2nd"/>
    <property type="match status" value="2"/>
</dbReference>
<feature type="domain" description="ELP1 three-helical bundle" evidence="11">
    <location>
        <begin position="1054"/>
        <end position="1220"/>
    </location>
</feature>
<feature type="domain" description="ELP1 TPR" evidence="9">
    <location>
        <begin position="881"/>
        <end position="1045"/>
    </location>
</feature>
<feature type="domain" description="ELP1 alpha-solenoid" evidence="10">
    <location>
        <begin position="676"/>
        <end position="874"/>
    </location>
</feature>
<evidence type="ECO:0000256" key="4">
    <source>
        <dbReference type="ARBA" id="ARBA00022694"/>
    </source>
</evidence>
<dbReference type="InterPro" id="IPR056166">
    <property type="entry name" value="TPR_ELP1"/>
</dbReference>
<feature type="domain" description="ELP1 N-terminal second beta-propeller" evidence="8">
    <location>
        <begin position="378"/>
        <end position="594"/>
    </location>
</feature>
<dbReference type="Ensembl" id="ENSSTUT00000041048.1">
    <property type="protein sequence ID" value="ENSSTUP00000039264.1"/>
    <property type="gene ID" value="ENSSTUG00000016174.1"/>
</dbReference>
<evidence type="ECO:0000256" key="2">
    <source>
        <dbReference type="ARBA" id="ARBA00006086"/>
    </source>
</evidence>
<feature type="region of interest" description="Disordered" evidence="6">
    <location>
        <begin position="1123"/>
        <end position="1154"/>
    </location>
</feature>
<evidence type="ECO:0000313" key="13">
    <source>
        <dbReference type="Proteomes" id="UP000472277"/>
    </source>
</evidence>
<dbReference type="Pfam" id="PF04762">
    <property type="entry name" value="Beta-prop_ELP1_1st"/>
    <property type="match status" value="1"/>
</dbReference>
<evidence type="ECO:0000259" key="7">
    <source>
        <dbReference type="Pfam" id="PF04762"/>
    </source>
</evidence>
<dbReference type="AlphaFoldDB" id="A0A673YYB7"/>
<dbReference type="Pfam" id="PF23925">
    <property type="entry name" value="A-sol_ELP1"/>
    <property type="match status" value="1"/>
</dbReference>
<evidence type="ECO:0000259" key="11">
    <source>
        <dbReference type="Pfam" id="PF23936"/>
    </source>
</evidence>
<comment type="subcellular location">
    <subcellularLocation>
        <location evidence="5">Cytoplasm</location>
    </subcellularLocation>
    <subcellularLocation>
        <location evidence="5">Nucleus</location>
    </subcellularLocation>
</comment>
<dbReference type="GO" id="GO:0000049">
    <property type="term" value="F:tRNA binding"/>
    <property type="evidence" value="ECO:0007669"/>
    <property type="project" value="TreeGrafter"/>
</dbReference>
<gene>
    <name evidence="12" type="primary">ELP1</name>
    <name evidence="12" type="synonym">LOC115205168</name>
</gene>
<dbReference type="UniPathway" id="UPA00988"/>
<evidence type="ECO:0000256" key="3">
    <source>
        <dbReference type="ARBA" id="ARBA00022490"/>
    </source>
</evidence>
<sequence length="1274" mass="143451">MRNLRLLKSHRCLKLQGPGTPQCFTVRTDTGTVLIASEYSVTELDTRVVNEVSLTVERYLPEDGGGTIVGIQDLPDQESVCVATATGDVILYNLNTNQLECVGSVDSGLSAMSWSPDQELVTLTTGQDTIIMMTKDFEPITEFGIHQDDFGEGKFITVGWGKKETQFHGSEGKRTAQRKTIEVQPAMSWDDRRPRVTWRGDGQLFAVSAVCPLTGESQSVEQRECVLQSTSETVNGLEQSLCWKPPGSLIAATQRHPNKHSVVFMENGLLHGDFTLPFGKEQVKVKELLWNSDSTVLAVWLEDMTPGEGGQVNTYIQLWTVGNYHWYLKAPAYVSWDPERPLRLHLVTRGWVSLNYDWGWSTDRSHGEDGHDDANVAVIDGDKVLVSTFRQCVVPPPMCAYDLQLPAPVNLVTFQRTEELSEPAAGLGGFRSVTHAPKLKATYRYNRDSHSSKAFSIMTLTLTLYCALTLWLCCRVAVDQEEPLALRLLLWLREDVFLGVGACTDGPSQSKMLILGPIEAQGPQPTLEIRSHVEVEGHVISMCHSSKTGPVALQLEDGQIRKFLWGHVVEWQDSTGCRINFPDPCVQTALFTIEEVASNVSSFVVYDDFLLLTTHSHTCRCFRLTTLTVKGLQVALANDETLRRVERGSRIVTVVPQDTRLILQMPRGNLETIRHRALVLAQLRKWLDSQKFREAFECMRKLRINLNLIYDHNPKVFLESVETFLRQLDSINHINLFLTELKEEDTTTTMYPCPVNTTGQSAPAACGKKVDIVCDALRCTMESMDQHKYCLSILTSHVKKTVPELEVALQKVHELRGKTDTMSAEEALKYLLFLVNVNELYEHSLGTYDFDLVLMVAEKSQKDPKEYLPFLNMLKTLEPNYQRYTIDKHLKRYRKALHHLSKCGEEHFTEALNLVKDQRLYSEALGLYPTDSPQYKALSCAYAEYLVEQQQAEQAGLLLWRCGEATRALQAFVGSASWRNALCVAEQIPLPSDQLALLARDLAGTKLIELRRYTEAAILLEWYAKDCEEAISALITGAVWEEALRLVYLYNRQDIIETNLKPALLEGKTPILHDKKAMFTRHKTRLSVVRELKEKARLELLDEDVPDCPEAELYSEASSVMTGSHAGSKYSHSNSRISSRSSKNRRKAERKKLSLKEGTPLEDVALLHALAEIIHSVDKMREMHSLLKALVLFQFDRQAGRLQHAYGEALQMIEVALPEVWQEGLQQTQAPVTGPNSTANSIISTAKTLSNPRCVLVVFLFIAIDNIWKLSILK</sequence>
<feature type="domain" description="ELP1 first N-terminal beta-propeller" evidence="7">
    <location>
        <begin position="1"/>
        <end position="331"/>
    </location>
</feature>
<evidence type="ECO:0000256" key="1">
    <source>
        <dbReference type="ARBA" id="ARBA00005043"/>
    </source>
</evidence>
<dbReference type="PANTHER" id="PTHR12747:SF0">
    <property type="entry name" value="ELONGATOR COMPLEX PROTEIN 1"/>
    <property type="match status" value="1"/>
</dbReference>
<dbReference type="InParanoid" id="A0A673YYB7"/>
<evidence type="ECO:0000313" key="12">
    <source>
        <dbReference type="Ensembl" id="ENSSTUP00000039264.1"/>
    </source>
</evidence>
<dbReference type="InterPro" id="IPR056164">
    <property type="entry name" value="Beta-prop_ELP1_1st"/>
</dbReference>
<dbReference type="Proteomes" id="UP000472277">
    <property type="component" value="Chromosome 13"/>
</dbReference>
<organism evidence="12 13">
    <name type="scientific">Salmo trutta</name>
    <name type="common">Brown trout</name>
    <dbReference type="NCBI Taxonomy" id="8032"/>
    <lineage>
        <taxon>Eukaryota</taxon>
        <taxon>Metazoa</taxon>
        <taxon>Chordata</taxon>
        <taxon>Craniata</taxon>
        <taxon>Vertebrata</taxon>
        <taxon>Euteleostomi</taxon>
        <taxon>Actinopterygii</taxon>
        <taxon>Neopterygii</taxon>
        <taxon>Teleostei</taxon>
        <taxon>Protacanthopterygii</taxon>
        <taxon>Salmoniformes</taxon>
        <taxon>Salmonidae</taxon>
        <taxon>Salmoninae</taxon>
        <taxon>Salmo</taxon>
    </lineage>
</organism>
<dbReference type="GO" id="GO:0005634">
    <property type="term" value="C:nucleus"/>
    <property type="evidence" value="ECO:0007669"/>
    <property type="project" value="UniProtKB-SubCell"/>
</dbReference>
<protein>
    <recommendedName>
        <fullName evidence="5">Elongator complex protein 1</fullName>
    </recommendedName>
</protein>
<keyword evidence="5" id="KW-0539">Nucleus</keyword>
<evidence type="ECO:0000259" key="9">
    <source>
        <dbReference type="Pfam" id="PF23878"/>
    </source>
</evidence>
<comment type="pathway">
    <text evidence="1">tRNA modification; 5-methoxycarbonylmethyl-2-thiouridine-tRNA biosynthesis.</text>
</comment>
<evidence type="ECO:0000259" key="10">
    <source>
        <dbReference type="Pfam" id="PF23925"/>
    </source>
</evidence>
<reference evidence="12" key="1">
    <citation type="submission" date="2025-08" db="UniProtKB">
        <authorList>
            <consortium name="Ensembl"/>
        </authorList>
    </citation>
    <scope>IDENTIFICATION</scope>
</reference>
<dbReference type="Pfam" id="PF23878">
    <property type="entry name" value="TPR_ELP1"/>
    <property type="match status" value="1"/>
</dbReference>
<dbReference type="InterPro" id="IPR006849">
    <property type="entry name" value="Elp1"/>
</dbReference>
<dbReference type="SUPFAM" id="SSF82171">
    <property type="entry name" value="DPP6 N-terminal domain-like"/>
    <property type="match status" value="1"/>
</dbReference>
<dbReference type="OMA" id="MEEHIMA"/>
<keyword evidence="3 5" id="KW-0963">Cytoplasm</keyword>
<proteinExistence type="inferred from homology"/>
<feature type="compositionally biased region" description="Low complexity" evidence="6">
    <location>
        <begin position="1128"/>
        <end position="1141"/>
    </location>
</feature>
<evidence type="ECO:0000256" key="6">
    <source>
        <dbReference type="SAM" id="MobiDB-lite"/>
    </source>
</evidence>
<dbReference type="PANTHER" id="PTHR12747">
    <property type="entry name" value="ELONGATOR COMPLEX PROTEIN 1"/>
    <property type="match status" value="1"/>
</dbReference>
<comment type="similarity">
    <text evidence="2 5">Belongs to the ELP1/IKA1 family.</text>
</comment>
<accession>A0A673YYB7</accession>
<evidence type="ECO:0000259" key="8">
    <source>
        <dbReference type="Pfam" id="PF23797"/>
    </source>
</evidence>
<dbReference type="PIRSF" id="PIRSF017233">
    <property type="entry name" value="IKAP"/>
    <property type="match status" value="1"/>
</dbReference>
<evidence type="ECO:0000256" key="5">
    <source>
        <dbReference type="PIRNR" id="PIRNR017233"/>
    </source>
</evidence>
<dbReference type="GO" id="GO:0002926">
    <property type="term" value="P:tRNA wobble base 5-methoxycarbonylmethyl-2-thiouridinylation"/>
    <property type="evidence" value="ECO:0007669"/>
    <property type="project" value="TreeGrafter"/>
</dbReference>